<evidence type="ECO:0000256" key="10">
    <source>
        <dbReference type="ARBA" id="ARBA00023136"/>
    </source>
</evidence>
<evidence type="ECO:0000313" key="15">
    <source>
        <dbReference type="Proteomes" id="UP000318538"/>
    </source>
</evidence>
<evidence type="ECO:0000313" key="14">
    <source>
        <dbReference type="EMBL" id="QDT04262.1"/>
    </source>
</evidence>
<keyword evidence="8 12" id="KW-1133">Transmembrane helix</keyword>
<keyword evidence="7" id="KW-0630">Potassium</keyword>
<keyword evidence="4 12" id="KW-0812">Transmembrane</keyword>
<keyword evidence="2" id="KW-0813">Transport</keyword>
<keyword evidence="10 12" id="KW-0472">Membrane</keyword>
<feature type="transmembrane region" description="Helical" evidence="12">
    <location>
        <begin position="203"/>
        <end position="224"/>
    </location>
</feature>
<evidence type="ECO:0000256" key="4">
    <source>
        <dbReference type="ARBA" id="ARBA00022692"/>
    </source>
</evidence>
<feature type="transmembrane region" description="Helical" evidence="12">
    <location>
        <begin position="20"/>
        <end position="41"/>
    </location>
</feature>
<dbReference type="GO" id="GO:0001508">
    <property type="term" value="P:action potential"/>
    <property type="evidence" value="ECO:0007669"/>
    <property type="project" value="TreeGrafter"/>
</dbReference>
<protein>
    <submittedName>
        <fullName evidence="14">Cyclic nucleotide-gated potassium channel</fullName>
    </submittedName>
</protein>
<dbReference type="OrthoDB" id="9810759at2"/>
<dbReference type="Gene3D" id="1.10.287.70">
    <property type="match status" value="1"/>
</dbReference>
<keyword evidence="5" id="KW-0631">Potassium channel</keyword>
<dbReference type="RefSeq" id="WP_145169812.1">
    <property type="nucleotide sequence ID" value="NZ_CP036525.1"/>
</dbReference>
<proteinExistence type="predicted"/>
<dbReference type="GO" id="GO:0008076">
    <property type="term" value="C:voltage-gated potassium channel complex"/>
    <property type="evidence" value="ECO:0007669"/>
    <property type="project" value="InterPro"/>
</dbReference>
<evidence type="ECO:0000256" key="6">
    <source>
        <dbReference type="ARBA" id="ARBA00022882"/>
    </source>
</evidence>
<evidence type="ECO:0000256" key="3">
    <source>
        <dbReference type="ARBA" id="ARBA00022538"/>
    </source>
</evidence>
<evidence type="ECO:0000256" key="1">
    <source>
        <dbReference type="ARBA" id="ARBA00004141"/>
    </source>
</evidence>
<gene>
    <name evidence="14" type="ORF">K227x_26520</name>
</gene>
<dbReference type="Proteomes" id="UP000318538">
    <property type="component" value="Chromosome"/>
</dbReference>
<keyword evidence="3" id="KW-0633">Potassium transport</keyword>
<sequence>MKMKQIVEGADTLAGRAFDLSIQAMIVVSIVAFSVETLPNLEPKTQSVLAAIELICVAIFTVEYILRFAVADDRVQFVTSFFGVIDLLAVLPFYLSLGIDLRSVRAFRLLRLFRILKLARYNKAVQRFHRAMVIAREELILFGAVALILLYLSSVGIYYFERDAQPEAFQSVFHSMWWAVATLTTVGYGDIYPVTVGGRCFTFFVLLVGLGIVSVPAGLVASALSKAREDD</sequence>
<evidence type="ECO:0000256" key="9">
    <source>
        <dbReference type="ARBA" id="ARBA00023065"/>
    </source>
</evidence>
<evidence type="ECO:0000256" key="11">
    <source>
        <dbReference type="ARBA" id="ARBA00023303"/>
    </source>
</evidence>
<keyword evidence="11 14" id="KW-0407">Ion channel</keyword>
<feature type="transmembrane region" description="Helical" evidence="12">
    <location>
        <begin position="139"/>
        <end position="160"/>
    </location>
</feature>
<dbReference type="GO" id="GO:0005249">
    <property type="term" value="F:voltage-gated potassium channel activity"/>
    <property type="evidence" value="ECO:0007669"/>
    <property type="project" value="InterPro"/>
</dbReference>
<keyword evidence="9" id="KW-0406">Ion transport</keyword>
<organism evidence="14 15">
    <name type="scientific">Rubripirellula lacrimiformis</name>
    <dbReference type="NCBI Taxonomy" id="1930273"/>
    <lineage>
        <taxon>Bacteria</taxon>
        <taxon>Pseudomonadati</taxon>
        <taxon>Planctomycetota</taxon>
        <taxon>Planctomycetia</taxon>
        <taxon>Pirellulales</taxon>
        <taxon>Pirellulaceae</taxon>
        <taxon>Rubripirellula</taxon>
    </lineage>
</organism>
<evidence type="ECO:0000256" key="5">
    <source>
        <dbReference type="ARBA" id="ARBA00022826"/>
    </source>
</evidence>
<dbReference type="Pfam" id="PF00520">
    <property type="entry name" value="Ion_trans"/>
    <property type="match status" value="1"/>
</dbReference>
<dbReference type="SUPFAM" id="SSF81324">
    <property type="entry name" value="Voltage-gated potassium channels"/>
    <property type="match status" value="1"/>
</dbReference>
<dbReference type="AlphaFoldDB" id="A0A517NAV1"/>
<evidence type="ECO:0000256" key="2">
    <source>
        <dbReference type="ARBA" id="ARBA00022448"/>
    </source>
</evidence>
<dbReference type="PRINTS" id="PR00169">
    <property type="entry name" value="KCHANNEL"/>
</dbReference>
<dbReference type="EMBL" id="CP036525">
    <property type="protein sequence ID" value="QDT04262.1"/>
    <property type="molecule type" value="Genomic_DNA"/>
</dbReference>
<dbReference type="KEGG" id="rlc:K227x_26520"/>
<evidence type="ECO:0000256" key="8">
    <source>
        <dbReference type="ARBA" id="ARBA00022989"/>
    </source>
</evidence>
<comment type="subcellular location">
    <subcellularLocation>
        <location evidence="1">Membrane</location>
        <topology evidence="1">Multi-pass membrane protein</topology>
    </subcellularLocation>
</comment>
<dbReference type="Gene3D" id="1.20.120.350">
    <property type="entry name" value="Voltage-gated potassium channels. Chain C"/>
    <property type="match status" value="1"/>
</dbReference>
<reference evidence="14 15" key="1">
    <citation type="submission" date="2019-02" db="EMBL/GenBank/DDBJ databases">
        <title>Deep-cultivation of Planctomycetes and their phenomic and genomic characterization uncovers novel biology.</title>
        <authorList>
            <person name="Wiegand S."/>
            <person name="Jogler M."/>
            <person name="Boedeker C."/>
            <person name="Pinto D."/>
            <person name="Vollmers J."/>
            <person name="Rivas-Marin E."/>
            <person name="Kohn T."/>
            <person name="Peeters S.H."/>
            <person name="Heuer A."/>
            <person name="Rast P."/>
            <person name="Oberbeckmann S."/>
            <person name="Bunk B."/>
            <person name="Jeske O."/>
            <person name="Meyerdierks A."/>
            <person name="Storesund J.E."/>
            <person name="Kallscheuer N."/>
            <person name="Luecker S."/>
            <person name="Lage O.M."/>
            <person name="Pohl T."/>
            <person name="Merkel B.J."/>
            <person name="Hornburger P."/>
            <person name="Mueller R.-W."/>
            <person name="Bruemmer F."/>
            <person name="Labrenz M."/>
            <person name="Spormann A.M."/>
            <person name="Op den Camp H."/>
            <person name="Overmann J."/>
            <person name="Amann R."/>
            <person name="Jetten M.S.M."/>
            <person name="Mascher T."/>
            <person name="Medema M.H."/>
            <person name="Devos D.P."/>
            <person name="Kaster A.-K."/>
            <person name="Ovreas L."/>
            <person name="Rohde M."/>
            <person name="Galperin M.Y."/>
            <person name="Jogler C."/>
        </authorList>
    </citation>
    <scope>NUCLEOTIDE SEQUENCE [LARGE SCALE GENOMIC DNA]</scope>
    <source>
        <strain evidence="14 15">K22_7</strain>
    </source>
</reference>
<dbReference type="InterPro" id="IPR027359">
    <property type="entry name" value="Volt_channel_dom_sf"/>
</dbReference>
<feature type="transmembrane region" description="Helical" evidence="12">
    <location>
        <begin position="172"/>
        <end position="191"/>
    </location>
</feature>
<dbReference type="PANTHER" id="PTHR11537">
    <property type="entry name" value="VOLTAGE-GATED POTASSIUM CHANNEL"/>
    <property type="match status" value="1"/>
</dbReference>
<dbReference type="PANTHER" id="PTHR11537:SF254">
    <property type="entry name" value="POTASSIUM VOLTAGE-GATED CHANNEL PROTEIN SHAB"/>
    <property type="match status" value="1"/>
</dbReference>
<evidence type="ECO:0000256" key="12">
    <source>
        <dbReference type="SAM" id="Phobius"/>
    </source>
</evidence>
<evidence type="ECO:0000259" key="13">
    <source>
        <dbReference type="Pfam" id="PF00520"/>
    </source>
</evidence>
<accession>A0A517NAV1</accession>
<feature type="transmembrane region" description="Helical" evidence="12">
    <location>
        <begin position="78"/>
        <end position="101"/>
    </location>
</feature>
<feature type="domain" description="Ion transport" evidence="13">
    <location>
        <begin position="16"/>
        <end position="230"/>
    </location>
</feature>
<name>A0A517NAV1_9BACT</name>
<keyword evidence="6" id="KW-0851">Voltage-gated channel</keyword>
<dbReference type="InterPro" id="IPR028325">
    <property type="entry name" value="VG_K_chnl"/>
</dbReference>
<keyword evidence="15" id="KW-1185">Reference proteome</keyword>
<evidence type="ECO:0000256" key="7">
    <source>
        <dbReference type="ARBA" id="ARBA00022958"/>
    </source>
</evidence>
<feature type="transmembrane region" description="Helical" evidence="12">
    <location>
        <begin position="48"/>
        <end position="66"/>
    </location>
</feature>
<dbReference type="InterPro" id="IPR005821">
    <property type="entry name" value="Ion_trans_dom"/>
</dbReference>